<evidence type="ECO:0000313" key="2">
    <source>
        <dbReference type="Proteomes" id="UP000783287"/>
    </source>
</evidence>
<proteinExistence type="predicted"/>
<dbReference type="GO" id="GO:0070694">
    <property type="term" value="F:5-hydroxymethyl-dUMP N-hydrolase activity"/>
    <property type="evidence" value="ECO:0007669"/>
    <property type="project" value="TreeGrafter"/>
</dbReference>
<dbReference type="Gene3D" id="3.40.50.450">
    <property type="match status" value="1"/>
</dbReference>
<dbReference type="InterPro" id="IPR007710">
    <property type="entry name" value="Nucleoside_deoxyribTrfase"/>
</dbReference>
<organism evidence="1 2">
    <name type="scientific">Candidatus Dojkabacteria bacterium</name>
    <dbReference type="NCBI Taxonomy" id="2099670"/>
    <lineage>
        <taxon>Bacteria</taxon>
        <taxon>Candidatus Dojkabacteria</taxon>
    </lineage>
</organism>
<reference evidence="1" key="2">
    <citation type="journal article" date="2021" name="Microbiome">
        <title>Successional dynamics and alternative stable states in a saline activated sludge microbial community over 9 years.</title>
        <authorList>
            <person name="Wang Y."/>
            <person name="Ye J."/>
            <person name="Ju F."/>
            <person name="Liu L."/>
            <person name="Boyd J.A."/>
            <person name="Deng Y."/>
            <person name="Parks D.H."/>
            <person name="Jiang X."/>
            <person name="Yin X."/>
            <person name="Woodcroft B.J."/>
            <person name="Tyson G.W."/>
            <person name="Hugenholtz P."/>
            <person name="Polz M.F."/>
            <person name="Zhang T."/>
        </authorList>
    </citation>
    <scope>NUCLEOTIDE SEQUENCE</scope>
    <source>
        <strain evidence="1">HKST-UBA14</strain>
    </source>
</reference>
<gene>
    <name evidence="1" type="ORF">KC909_01355</name>
</gene>
<dbReference type="PANTHER" id="PTHR15364">
    <property type="entry name" value="2'-DEOXYNUCLEOSIDE 5'-PHOSPHATE N-HYDROLASE 1"/>
    <property type="match status" value="1"/>
</dbReference>
<accession>A0A955L5F9</accession>
<evidence type="ECO:0000313" key="1">
    <source>
        <dbReference type="EMBL" id="MCA9382988.1"/>
    </source>
</evidence>
<dbReference type="Pfam" id="PF05014">
    <property type="entry name" value="Nuc_deoxyrib_tr"/>
    <property type="match status" value="1"/>
</dbReference>
<dbReference type="SUPFAM" id="SSF52309">
    <property type="entry name" value="N-(deoxy)ribosyltransferase-like"/>
    <property type="match status" value="1"/>
</dbReference>
<dbReference type="AlphaFoldDB" id="A0A955L5F9"/>
<reference evidence="1" key="1">
    <citation type="submission" date="2020-04" db="EMBL/GenBank/DDBJ databases">
        <authorList>
            <person name="Zhang T."/>
        </authorList>
    </citation>
    <scope>NUCLEOTIDE SEQUENCE</scope>
    <source>
        <strain evidence="1">HKST-UBA14</strain>
    </source>
</reference>
<dbReference type="GO" id="GO:0009159">
    <property type="term" value="P:deoxyribonucleoside monophosphate catabolic process"/>
    <property type="evidence" value="ECO:0007669"/>
    <property type="project" value="TreeGrafter"/>
</dbReference>
<protein>
    <submittedName>
        <fullName evidence="1">Nucleoside 2-deoxyribosyltransferase</fullName>
    </submittedName>
</protein>
<dbReference type="InterPro" id="IPR051239">
    <property type="entry name" value="2'-dNMP_N-hydrolase"/>
</dbReference>
<dbReference type="PANTHER" id="PTHR15364:SF0">
    <property type="entry name" value="2'-DEOXYNUCLEOSIDE 5'-PHOSPHATE N-HYDROLASE 1"/>
    <property type="match status" value="1"/>
</dbReference>
<comment type="caution">
    <text evidence="1">The sequence shown here is derived from an EMBL/GenBank/DDBJ whole genome shotgun (WGS) entry which is preliminary data.</text>
</comment>
<dbReference type="Proteomes" id="UP000783287">
    <property type="component" value="Unassembled WGS sequence"/>
</dbReference>
<sequence>MKVYFTTGYENPKESMDNINTILDTIKKEGHTIAKRPLKSEHGSDTYSVDESKLTHIFDFRDEPIDQIYKTATKRIKSSDVVIAEASYHLSPGLGFELGFALHEKKPVLVLINSESDAVLSEVIEGNPSKLLENESYTDKTDLNKKLLSFLKSSKQKLDTKFILIISPEIDKYLEWTSDNRRMHKAQVVRNAIEDMMKKDKDYKDFLSQ</sequence>
<name>A0A955L5F9_9BACT</name>
<dbReference type="EMBL" id="JAGQLK010000018">
    <property type="protein sequence ID" value="MCA9382988.1"/>
    <property type="molecule type" value="Genomic_DNA"/>
</dbReference>